<dbReference type="Gene3D" id="3.40.30.10">
    <property type="entry name" value="Glutaredoxin"/>
    <property type="match status" value="1"/>
</dbReference>
<dbReference type="OMA" id="HAMADKF"/>
<dbReference type="InterPro" id="IPR013766">
    <property type="entry name" value="Thioredoxin_domain"/>
</dbReference>
<dbReference type="InterPro" id="IPR036249">
    <property type="entry name" value="Thioredoxin-like_sf"/>
</dbReference>
<dbReference type="RefSeq" id="XP_002118197.1">
    <property type="nucleotide sequence ID" value="XM_002118161.1"/>
</dbReference>
<keyword evidence="1" id="KW-1015">Disulfide bond</keyword>
<dbReference type="KEGG" id="tad:TRIADDRAFT_62227"/>
<dbReference type="PRINTS" id="PR00421">
    <property type="entry name" value="THIOREDOXIN"/>
</dbReference>
<dbReference type="Proteomes" id="UP000009022">
    <property type="component" value="Unassembled WGS sequence"/>
</dbReference>
<proteinExistence type="predicted"/>
<dbReference type="InterPro" id="IPR017937">
    <property type="entry name" value="Thioredoxin_CS"/>
</dbReference>
<keyword evidence="4" id="KW-1185">Reference proteome</keyword>
<dbReference type="PROSITE" id="PS00194">
    <property type="entry name" value="THIOREDOXIN_1"/>
    <property type="match status" value="1"/>
</dbReference>
<dbReference type="CDD" id="cd02947">
    <property type="entry name" value="TRX_family"/>
    <property type="match status" value="1"/>
</dbReference>
<reference evidence="3 4" key="1">
    <citation type="journal article" date="2008" name="Nature">
        <title>The Trichoplax genome and the nature of placozoans.</title>
        <authorList>
            <person name="Srivastava M."/>
            <person name="Begovic E."/>
            <person name="Chapman J."/>
            <person name="Putnam N.H."/>
            <person name="Hellsten U."/>
            <person name="Kawashima T."/>
            <person name="Kuo A."/>
            <person name="Mitros T."/>
            <person name="Salamov A."/>
            <person name="Carpenter M.L."/>
            <person name="Signorovitch A.Y."/>
            <person name="Moreno M.A."/>
            <person name="Kamm K."/>
            <person name="Grimwood J."/>
            <person name="Schmutz J."/>
            <person name="Shapiro H."/>
            <person name="Grigoriev I.V."/>
            <person name="Buss L.W."/>
            <person name="Schierwater B."/>
            <person name="Dellaporta S.L."/>
            <person name="Rokhsar D.S."/>
        </authorList>
    </citation>
    <scope>NUCLEOTIDE SEQUENCE [LARGE SCALE GENOMIC DNA]</scope>
    <source>
        <strain evidence="3 4">Grell-BS-1999</strain>
    </source>
</reference>
<protein>
    <recommendedName>
        <fullName evidence="2">Thioredoxin domain-containing protein</fullName>
    </recommendedName>
</protein>
<accession>B3SD69</accession>
<gene>
    <name evidence="3" type="ORF">TRIADDRAFT_62227</name>
</gene>
<name>B3SD69_TRIAD</name>
<dbReference type="CTD" id="6759409"/>
<sequence length="121" mass="13720">MGVKSIETKEELVGYIQLSKNKLVVIDFYTVWCGPCRMIGPKFENLSNVPIYSNVIFLKVNVDQNSDISEDCNISAMPTFQFYKSGEKVDEVVGANEVQLKSVIEKHKGKEAIFAKKTYQF</sequence>
<evidence type="ECO:0000256" key="1">
    <source>
        <dbReference type="ARBA" id="ARBA00023157"/>
    </source>
</evidence>
<dbReference type="HOGENOM" id="CLU_090389_14_4_1"/>
<evidence type="ECO:0000259" key="2">
    <source>
        <dbReference type="PROSITE" id="PS51352"/>
    </source>
</evidence>
<dbReference type="Pfam" id="PF00085">
    <property type="entry name" value="Thioredoxin"/>
    <property type="match status" value="1"/>
</dbReference>
<dbReference type="PANTHER" id="PTHR46115">
    <property type="entry name" value="THIOREDOXIN-LIKE PROTEIN 1"/>
    <property type="match status" value="1"/>
</dbReference>
<evidence type="ECO:0000313" key="3">
    <source>
        <dbReference type="EMBL" id="EDV19346.1"/>
    </source>
</evidence>
<dbReference type="FunCoup" id="B3SD69">
    <property type="interactions" value="1214"/>
</dbReference>
<dbReference type="InParanoid" id="B3SD69"/>
<dbReference type="EMBL" id="DS985276">
    <property type="protein sequence ID" value="EDV19346.1"/>
    <property type="molecule type" value="Genomic_DNA"/>
</dbReference>
<feature type="domain" description="Thioredoxin" evidence="2">
    <location>
        <begin position="1"/>
        <end position="109"/>
    </location>
</feature>
<dbReference type="FunFam" id="3.40.30.10:FF:000245">
    <property type="entry name" value="Thioredoxin"/>
    <property type="match status" value="1"/>
</dbReference>
<dbReference type="SUPFAM" id="SSF52833">
    <property type="entry name" value="Thioredoxin-like"/>
    <property type="match status" value="1"/>
</dbReference>
<dbReference type="PhylomeDB" id="B3SD69"/>
<dbReference type="OrthoDB" id="2121326at2759"/>
<dbReference type="AlphaFoldDB" id="B3SD69"/>
<dbReference type="GeneID" id="6759409"/>
<dbReference type="STRING" id="10228.B3SD69"/>
<evidence type="ECO:0000313" key="4">
    <source>
        <dbReference type="Proteomes" id="UP000009022"/>
    </source>
</evidence>
<dbReference type="PROSITE" id="PS51352">
    <property type="entry name" value="THIOREDOXIN_2"/>
    <property type="match status" value="1"/>
</dbReference>
<dbReference type="eggNOG" id="KOG0907">
    <property type="taxonomic scope" value="Eukaryota"/>
</dbReference>
<organism evidence="3 4">
    <name type="scientific">Trichoplax adhaerens</name>
    <name type="common">Trichoplax reptans</name>
    <dbReference type="NCBI Taxonomy" id="10228"/>
    <lineage>
        <taxon>Eukaryota</taxon>
        <taxon>Metazoa</taxon>
        <taxon>Placozoa</taxon>
        <taxon>Uniplacotomia</taxon>
        <taxon>Trichoplacea</taxon>
        <taxon>Trichoplacidae</taxon>
        <taxon>Trichoplax</taxon>
    </lineage>
</organism>